<dbReference type="GO" id="GO:0005506">
    <property type="term" value="F:iron ion binding"/>
    <property type="evidence" value="ECO:0007669"/>
    <property type="project" value="UniProtKB-UniRule"/>
</dbReference>
<evidence type="ECO:0000256" key="15">
    <source>
        <dbReference type="ARBA" id="ARBA00047827"/>
    </source>
</evidence>
<evidence type="ECO:0000256" key="3">
    <source>
        <dbReference type="ARBA" id="ARBA00022448"/>
    </source>
</evidence>
<dbReference type="PROSITE" id="PS51384">
    <property type="entry name" value="FAD_FR"/>
    <property type="match status" value="1"/>
</dbReference>
<comment type="catalytic activity">
    <reaction evidence="15 17">
        <text>an organic molecule + reduced [NADPH--hemoprotein reductase] + O2 = an alcohol + oxidized [NADPH--hemoprotein reductase] + H2O + H(+)</text>
        <dbReference type="Rhea" id="RHEA:17149"/>
        <dbReference type="Rhea" id="RHEA-COMP:11964"/>
        <dbReference type="Rhea" id="RHEA-COMP:11965"/>
        <dbReference type="ChEBI" id="CHEBI:15377"/>
        <dbReference type="ChEBI" id="CHEBI:15378"/>
        <dbReference type="ChEBI" id="CHEBI:15379"/>
        <dbReference type="ChEBI" id="CHEBI:30879"/>
        <dbReference type="ChEBI" id="CHEBI:57618"/>
        <dbReference type="ChEBI" id="CHEBI:58210"/>
        <dbReference type="ChEBI" id="CHEBI:142491"/>
        <dbReference type="EC" id="1.14.14.1"/>
    </reaction>
</comment>
<dbReference type="PANTHER" id="PTHR19384">
    <property type="entry name" value="NITRIC OXIDE SYNTHASE-RELATED"/>
    <property type="match status" value="1"/>
</dbReference>
<dbReference type="Gene3D" id="1.10.630.10">
    <property type="entry name" value="Cytochrome P450"/>
    <property type="match status" value="1"/>
</dbReference>
<dbReference type="InterPro" id="IPR001128">
    <property type="entry name" value="Cyt_P450"/>
</dbReference>
<dbReference type="InterPro" id="IPR003097">
    <property type="entry name" value="CysJ-like_FAD-binding"/>
</dbReference>
<dbReference type="InterPro" id="IPR017927">
    <property type="entry name" value="FAD-bd_FR_type"/>
</dbReference>
<dbReference type="Pfam" id="PF00667">
    <property type="entry name" value="FAD_binding_1"/>
    <property type="match status" value="1"/>
</dbReference>
<comment type="cofactor">
    <cofactor evidence="17">
        <name>FAD</name>
        <dbReference type="ChEBI" id="CHEBI:57692"/>
    </cofactor>
    <cofactor evidence="17">
        <name>FMN</name>
        <dbReference type="ChEBI" id="CHEBI:58210"/>
    </cofactor>
</comment>
<protein>
    <recommendedName>
        <fullName evidence="17">Bifunctional cytochrome P450/NADPH--P450 reductase</fullName>
    </recommendedName>
    <domain>
        <recommendedName>
            <fullName evidence="17">Cytochrome P450</fullName>
            <ecNumber evidence="17">1.14.14.1</ecNumber>
        </recommendedName>
    </domain>
    <domain>
        <recommendedName>
            <fullName evidence="17">NADPH--cytochrome P450 reductase</fullName>
            <ecNumber evidence="17">1.6.2.4</ecNumber>
        </recommendedName>
    </domain>
</protein>
<dbReference type="CDD" id="cd11068">
    <property type="entry name" value="CYP120A1"/>
    <property type="match status" value="1"/>
</dbReference>
<keyword evidence="13 17" id="KW-0503">Monooxygenase</keyword>
<keyword evidence="7 17" id="KW-0479">Metal-binding</keyword>
<feature type="region of interest" description="Disordered" evidence="19">
    <location>
        <begin position="475"/>
        <end position="498"/>
    </location>
</feature>
<dbReference type="GO" id="GO:0005829">
    <property type="term" value="C:cytosol"/>
    <property type="evidence" value="ECO:0007669"/>
    <property type="project" value="TreeGrafter"/>
</dbReference>
<dbReference type="EMBL" id="SRPW01000176">
    <property type="protein sequence ID" value="KAG6017145.1"/>
    <property type="molecule type" value="Genomic_DNA"/>
</dbReference>
<evidence type="ECO:0000256" key="4">
    <source>
        <dbReference type="ARBA" id="ARBA00022617"/>
    </source>
</evidence>
<dbReference type="FunFam" id="1.20.990.10:FF:000011">
    <property type="entry name" value="Bifunctional cytochrome P450/NADPH--P450 reductase"/>
    <property type="match status" value="1"/>
</dbReference>
<dbReference type="PRINTS" id="PR00385">
    <property type="entry name" value="P450"/>
</dbReference>
<dbReference type="Gene3D" id="1.20.990.10">
    <property type="entry name" value="NADPH-cytochrome p450 Reductase, Chain A, domain 3"/>
    <property type="match status" value="1"/>
</dbReference>
<dbReference type="InterPro" id="IPR023173">
    <property type="entry name" value="NADPH_Cyt_P450_Rdtase_alpha"/>
</dbReference>
<dbReference type="FunFam" id="3.40.50.80:FF:000031">
    <property type="entry name" value="Bifunctional cytochrome P450/NADPH--P450 reductase"/>
    <property type="match status" value="1"/>
</dbReference>
<keyword evidence="6 17" id="KW-0288">FMN</keyword>
<dbReference type="InterPro" id="IPR017972">
    <property type="entry name" value="Cyt_P450_CS"/>
</dbReference>
<dbReference type="OrthoDB" id="1470350at2759"/>
<accession>A0A9P7NHW7</accession>
<dbReference type="SUPFAM" id="SSF52343">
    <property type="entry name" value="Ferredoxin reductase-like, C-terminal NADP-linked domain"/>
    <property type="match status" value="1"/>
</dbReference>
<evidence type="ECO:0000256" key="14">
    <source>
        <dbReference type="ARBA" id="ARBA00023268"/>
    </source>
</evidence>
<keyword evidence="8 17" id="KW-0274">FAD</keyword>
<dbReference type="EC" id="1.14.14.1" evidence="17"/>
<evidence type="ECO:0000256" key="9">
    <source>
        <dbReference type="ARBA" id="ARBA00022857"/>
    </source>
</evidence>
<evidence type="ECO:0000256" key="1">
    <source>
        <dbReference type="ARBA" id="ARBA00001971"/>
    </source>
</evidence>
<evidence type="ECO:0000256" key="13">
    <source>
        <dbReference type="ARBA" id="ARBA00023033"/>
    </source>
</evidence>
<dbReference type="Gene3D" id="2.40.30.10">
    <property type="entry name" value="Translation factors"/>
    <property type="match status" value="1"/>
</dbReference>
<dbReference type="Pfam" id="PF00067">
    <property type="entry name" value="p450"/>
    <property type="match status" value="1"/>
</dbReference>
<dbReference type="PROSITE" id="PS50902">
    <property type="entry name" value="FLAVODOXIN_LIKE"/>
    <property type="match status" value="1"/>
</dbReference>
<dbReference type="GO" id="GO:0070330">
    <property type="term" value="F:aromatase activity"/>
    <property type="evidence" value="ECO:0007669"/>
    <property type="project" value="UniProtKB-UniRule"/>
</dbReference>
<feature type="domain" description="FAD-binding FR-type" evidence="21">
    <location>
        <begin position="687"/>
        <end position="917"/>
    </location>
</feature>
<comment type="similarity">
    <text evidence="2 17">In the N-terminal section; belongs to the cytochrome P450 family.</text>
</comment>
<dbReference type="GO" id="GO:0050660">
    <property type="term" value="F:flavin adenine dinucleotide binding"/>
    <property type="evidence" value="ECO:0007669"/>
    <property type="project" value="TreeGrafter"/>
</dbReference>
<dbReference type="Proteomes" id="UP000748025">
    <property type="component" value="Unassembled WGS sequence"/>
</dbReference>
<keyword evidence="12 17" id="KW-0408">Iron</keyword>
<keyword evidence="10 17" id="KW-0249">Electron transport</keyword>
<name>A0A9P7NHW7_9HYPO</name>
<evidence type="ECO:0000256" key="6">
    <source>
        <dbReference type="ARBA" id="ARBA00022643"/>
    </source>
</evidence>
<dbReference type="PRINTS" id="PR00463">
    <property type="entry name" value="EP450I"/>
</dbReference>
<dbReference type="GO" id="GO:0003958">
    <property type="term" value="F:NADPH-hemoprotein reductase activity"/>
    <property type="evidence" value="ECO:0007669"/>
    <property type="project" value="UniProtKB-UniRule"/>
</dbReference>
<dbReference type="InterPro" id="IPR001433">
    <property type="entry name" value="OxRdtase_FAD/NAD-bd"/>
</dbReference>
<keyword evidence="14" id="KW-0511">Multifunctional enzyme</keyword>
<dbReference type="PIRSF" id="PIRSF000209">
    <property type="entry name" value="Bifunctional_P450_P450R"/>
    <property type="match status" value="1"/>
</dbReference>
<feature type="compositionally biased region" description="Low complexity" evidence="19">
    <location>
        <begin position="486"/>
        <end position="495"/>
    </location>
</feature>
<evidence type="ECO:0000256" key="18">
    <source>
        <dbReference type="PIRSR" id="PIRSR000209-1"/>
    </source>
</evidence>
<evidence type="ECO:0000313" key="22">
    <source>
        <dbReference type="EMBL" id="KAG6017145.1"/>
    </source>
</evidence>
<evidence type="ECO:0000256" key="5">
    <source>
        <dbReference type="ARBA" id="ARBA00022630"/>
    </source>
</evidence>
<evidence type="ECO:0000256" key="8">
    <source>
        <dbReference type="ARBA" id="ARBA00022827"/>
    </source>
</evidence>
<dbReference type="FunFam" id="3.40.50.360:FF:000032">
    <property type="entry name" value="Bifunctional cytochrome P450/NADPH--P450 reductase"/>
    <property type="match status" value="1"/>
</dbReference>
<keyword evidence="5 17" id="KW-0285">Flavoprotein</keyword>
<dbReference type="InterPro" id="IPR039261">
    <property type="entry name" value="FNR_nucleotide-bd"/>
</dbReference>
<dbReference type="EC" id="1.6.2.4" evidence="17"/>
<evidence type="ECO:0000256" key="16">
    <source>
        <dbReference type="ARBA" id="ARBA00049342"/>
    </source>
</evidence>
<evidence type="ECO:0000259" key="21">
    <source>
        <dbReference type="PROSITE" id="PS51384"/>
    </source>
</evidence>
<evidence type="ECO:0000256" key="2">
    <source>
        <dbReference type="ARBA" id="ARBA00010018"/>
    </source>
</evidence>
<dbReference type="Pfam" id="PF00258">
    <property type="entry name" value="Flavodoxin_1"/>
    <property type="match status" value="1"/>
</dbReference>
<dbReference type="SUPFAM" id="SSF48264">
    <property type="entry name" value="Cytochrome P450"/>
    <property type="match status" value="1"/>
</dbReference>
<comment type="catalytic activity">
    <reaction evidence="16 17">
        <text>2 oxidized [cytochrome P450] + NADPH = 2 reduced [cytochrome P450] + NADP(+) + H(+)</text>
        <dbReference type="Rhea" id="RHEA:24040"/>
        <dbReference type="Rhea" id="RHEA-COMP:14627"/>
        <dbReference type="Rhea" id="RHEA-COMP:14628"/>
        <dbReference type="ChEBI" id="CHEBI:15378"/>
        <dbReference type="ChEBI" id="CHEBI:55376"/>
        <dbReference type="ChEBI" id="CHEBI:57783"/>
        <dbReference type="ChEBI" id="CHEBI:58349"/>
        <dbReference type="ChEBI" id="CHEBI:60344"/>
        <dbReference type="EC" id="1.6.2.4"/>
    </reaction>
</comment>
<feature type="binding site" description="axial binding residue" evidence="18">
    <location>
        <position position="407"/>
    </location>
    <ligand>
        <name>heme</name>
        <dbReference type="ChEBI" id="CHEBI:30413"/>
    </ligand>
    <ligandPart>
        <name>Fe</name>
        <dbReference type="ChEBI" id="CHEBI:18248"/>
    </ligandPart>
</feature>
<dbReference type="InterPro" id="IPR029039">
    <property type="entry name" value="Flavoprotein-like_sf"/>
</dbReference>
<keyword evidence="11 17" id="KW-0560">Oxidoreductase</keyword>
<dbReference type="FunFam" id="1.10.630.10:FF:000040">
    <property type="entry name" value="Bifunctional cytochrome P450/NADPH--P450 reductase"/>
    <property type="match status" value="1"/>
</dbReference>
<evidence type="ECO:0000256" key="17">
    <source>
        <dbReference type="PIRNR" id="PIRNR000209"/>
    </source>
</evidence>
<evidence type="ECO:0000313" key="23">
    <source>
        <dbReference type="Proteomes" id="UP000748025"/>
    </source>
</evidence>
<evidence type="ECO:0000259" key="20">
    <source>
        <dbReference type="PROSITE" id="PS50902"/>
    </source>
</evidence>
<gene>
    <name evidence="22" type="ORF">E4U43_002204</name>
</gene>
<dbReference type="CDD" id="cd06206">
    <property type="entry name" value="bifunctional_CYPOR"/>
    <property type="match status" value="1"/>
</dbReference>
<dbReference type="PROSITE" id="PS00086">
    <property type="entry name" value="CYTOCHROME_P450"/>
    <property type="match status" value="1"/>
</dbReference>
<reference evidence="22" key="1">
    <citation type="journal article" date="2020" name="bioRxiv">
        <title>Whole genome comparisons of ergot fungi reveals the divergence and evolution of species within the genus Claviceps are the result of varying mechanisms driving genome evolution and host range expansion.</title>
        <authorList>
            <person name="Wyka S.A."/>
            <person name="Mondo S.J."/>
            <person name="Liu M."/>
            <person name="Dettman J."/>
            <person name="Nalam V."/>
            <person name="Broders K.D."/>
        </authorList>
    </citation>
    <scope>NUCLEOTIDE SEQUENCE</scope>
    <source>
        <strain evidence="22">CCC 602</strain>
    </source>
</reference>
<dbReference type="InterPro" id="IPR002401">
    <property type="entry name" value="Cyt_P450_E_grp-I"/>
</dbReference>
<dbReference type="Pfam" id="PF00175">
    <property type="entry name" value="NAD_binding_1"/>
    <property type="match status" value="1"/>
</dbReference>
<evidence type="ECO:0000256" key="19">
    <source>
        <dbReference type="SAM" id="MobiDB-lite"/>
    </source>
</evidence>
<keyword evidence="4 17" id="KW-0349">Heme</keyword>
<dbReference type="GO" id="GO:0020037">
    <property type="term" value="F:heme binding"/>
    <property type="evidence" value="ECO:0007669"/>
    <property type="project" value="UniProtKB-UniRule"/>
</dbReference>
<dbReference type="InterPro" id="IPR023206">
    <property type="entry name" value="Bifunctional_P450_P450_red"/>
</dbReference>
<keyword evidence="9 17" id="KW-0521">NADP</keyword>
<proteinExistence type="inferred from homology"/>
<organism evidence="22 23">
    <name type="scientific">Claviceps pusilla</name>
    <dbReference type="NCBI Taxonomy" id="123648"/>
    <lineage>
        <taxon>Eukaryota</taxon>
        <taxon>Fungi</taxon>
        <taxon>Dikarya</taxon>
        <taxon>Ascomycota</taxon>
        <taxon>Pezizomycotina</taxon>
        <taxon>Sordariomycetes</taxon>
        <taxon>Hypocreomycetidae</taxon>
        <taxon>Hypocreales</taxon>
        <taxon>Clavicipitaceae</taxon>
        <taxon>Claviceps</taxon>
    </lineage>
</organism>
<sequence>MAEAVPIPQPPGLPLVGNLGEFTSSPVQDLTRLADTYGPIFRLNLVSRSTVIVSSNELVNEICDEKRFHKTLQATLRIVREGVHDGLFTAHDDEPNWGKAHRILTPAFGPLSIRGMFDEMHDIASQLCMKLARHGSQTSFNASDDFTRLALDTLALCAMDYRFNSFYHEELHPFIQAMGGFLTEAGRRDKRPAFAPNFLYRAANEQYWKDIATMRTTADEVVAHRKANPSERKDLLNAMLNGVDPTTGEKLSDDNITDQLITFLIAGHETTSGLLSFAFYHLLKNPSTYRKLQQEIDQVIGREAIRPEHLSKLPYLASVLRETLRLTSGIAAFSVEAYEDTLLAGKYLVRKGEPVSAFLLKAHVDPVVFGEDALEFKPERMSDENFQRLNKEFPNCWKPFGNGKRACIGRPFAWQEALLCMAMVMQNFNLTMADPSYNLEIQETLTIKPKDFCMRASLRHGMNATTLERALAGKADKGRDGGAHPEAASSSSSAEKSSKGKPLAIFYGSNSGTCEALAQSVASDAPRHGFRATTLAPLDDASQNVPKDRPVVIITASYEGQPPSNAAMFVDWIQSLKGQEMDGLSYAVFGCGHHDWVQTFQRIPKLVDATLETLGGERLLPLATADAAGGDMFGDFETWQDNSLWPALHKKYGVEDGTPAAGSAGAGVGGNGLTVDISTPRKTTLRQDVEEARVLSTRTLTTGADEASDAVKKHIEIQLPTNMTYRAGDYLAVLPFNPKSTVARVFKQFHLCWDAMLTIRSDGPTSLPTDSSISAADVLGAYVELSQPATKRNIQTLAEATEDQDVANQLRKLAGPDYADHITAKRVSILDLLERFPAISLPFGMYLSMLPPMRISSISSSPLADSSQLTLTYSVLKQRALSGQGAHLGVASNFLSSLTAGESLHVAVRPSETFHLPADAENTPLICIAAGSGLAPFRGFMQERAAMLAAGRTLAPALLFFGCRAPDTDDLYAEELSQWEQLGAVDVRRAYSRRPSASRDCRYVQHRLSLDRADVVALWDKGARIYVCGSKHVGQAVEDVFLDMIKEAVYKKEDGRELSTEAAKEWFDGHRKERYLTDVFD</sequence>
<dbReference type="GO" id="GO:0010181">
    <property type="term" value="F:FMN binding"/>
    <property type="evidence" value="ECO:0007669"/>
    <property type="project" value="UniProtKB-UniRule"/>
</dbReference>
<dbReference type="AlphaFoldDB" id="A0A9P7NHW7"/>
<comment type="caution">
    <text evidence="22">The sequence shown here is derived from an EMBL/GenBank/DDBJ whole genome shotgun (WGS) entry which is preliminary data.</text>
</comment>
<dbReference type="PANTHER" id="PTHR19384:SF127">
    <property type="entry name" value="BIFUNCTIONAL CYTOCHROME P450_NADPH--P450 REDUCTASE"/>
    <property type="match status" value="1"/>
</dbReference>
<dbReference type="InterPro" id="IPR008254">
    <property type="entry name" value="Flavodoxin/NO_synth"/>
</dbReference>
<evidence type="ECO:0000256" key="11">
    <source>
        <dbReference type="ARBA" id="ARBA00023002"/>
    </source>
</evidence>
<comment type="cofactor">
    <cofactor evidence="1 17 18">
        <name>heme</name>
        <dbReference type="ChEBI" id="CHEBI:30413"/>
    </cofactor>
</comment>
<evidence type="ECO:0000256" key="10">
    <source>
        <dbReference type="ARBA" id="ARBA00022982"/>
    </source>
</evidence>
<evidence type="ECO:0000256" key="12">
    <source>
        <dbReference type="ARBA" id="ARBA00023004"/>
    </source>
</evidence>
<dbReference type="SUPFAM" id="SSF63380">
    <property type="entry name" value="Riboflavin synthase domain-like"/>
    <property type="match status" value="1"/>
</dbReference>
<feature type="domain" description="Flavodoxin-like" evidence="20">
    <location>
        <begin position="503"/>
        <end position="644"/>
    </location>
</feature>
<dbReference type="InterPro" id="IPR017938">
    <property type="entry name" value="Riboflavin_synthase-like_b-brl"/>
</dbReference>
<evidence type="ECO:0000256" key="7">
    <source>
        <dbReference type="ARBA" id="ARBA00022723"/>
    </source>
</evidence>
<keyword evidence="3 17" id="KW-0813">Transport</keyword>
<dbReference type="InterPro" id="IPR036396">
    <property type="entry name" value="Cyt_P450_sf"/>
</dbReference>
<keyword evidence="23" id="KW-1185">Reference proteome</keyword>
<dbReference type="Gene3D" id="3.40.50.360">
    <property type="match status" value="1"/>
</dbReference>
<dbReference type="Gene3D" id="3.40.50.80">
    <property type="entry name" value="Nucleotide-binding domain of ferredoxin-NADP reductase (FNR) module"/>
    <property type="match status" value="1"/>
</dbReference>
<dbReference type="SUPFAM" id="SSF52218">
    <property type="entry name" value="Flavoproteins"/>
    <property type="match status" value="1"/>
</dbReference>